<feature type="compositionally biased region" description="Low complexity" evidence="4">
    <location>
        <begin position="281"/>
        <end position="291"/>
    </location>
</feature>
<dbReference type="STRING" id="694573.A0A194VDZ5"/>
<organism evidence="5 6">
    <name type="scientific">Cytospora mali</name>
    <name type="common">Apple Valsa canker fungus</name>
    <name type="synonym">Valsa mali</name>
    <dbReference type="NCBI Taxonomy" id="578113"/>
    <lineage>
        <taxon>Eukaryota</taxon>
        <taxon>Fungi</taxon>
        <taxon>Dikarya</taxon>
        <taxon>Ascomycota</taxon>
        <taxon>Pezizomycotina</taxon>
        <taxon>Sordariomycetes</taxon>
        <taxon>Sordariomycetidae</taxon>
        <taxon>Diaporthales</taxon>
        <taxon>Cytosporaceae</taxon>
        <taxon>Cytospora</taxon>
    </lineage>
</organism>
<dbReference type="Proteomes" id="UP000078576">
    <property type="component" value="Unassembled WGS sequence"/>
</dbReference>
<dbReference type="PANTHER" id="PTHR12857">
    <property type="entry name" value="CXXC MOTIF CONTAINING ZINC BINDING PROTEIN"/>
    <property type="match status" value="1"/>
</dbReference>
<dbReference type="EMBL" id="KN714799">
    <property type="protein sequence ID" value="KUI62109.1"/>
    <property type="molecule type" value="Genomic_DNA"/>
</dbReference>
<feature type="compositionally biased region" description="Polar residues" evidence="4">
    <location>
        <begin position="326"/>
        <end position="335"/>
    </location>
</feature>
<dbReference type="GO" id="GO:0006396">
    <property type="term" value="P:RNA processing"/>
    <property type="evidence" value="ECO:0007669"/>
    <property type="project" value="InterPro"/>
</dbReference>
<proteinExistence type="inferred from homology"/>
<dbReference type="SUPFAM" id="SSF141678">
    <property type="entry name" value="MAL13P1.257-like"/>
    <property type="match status" value="1"/>
</dbReference>
<protein>
    <submittedName>
        <fullName evidence="5">Uncharacterized protein</fullName>
    </submittedName>
</protein>
<evidence type="ECO:0000313" key="6">
    <source>
        <dbReference type="Proteomes" id="UP000078576"/>
    </source>
</evidence>
<evidence type="ECO:0000256" key="4">
    <source>
        <dbReference type="SAM" id="MobiDB-lite"/>
    </source>
</evidence>
<evidence type="ECO:0000256" key="2">
    <source>
        <dbReference type="ARBA" id="ARBA00022723"/>
    </source>
</evidence>
<accession>A0A194VDZ5</accession>
<keyword evidence="6" id="KW-1185">Reference proteome</keyword>
<feature type="region of interest" description="Disordered" evidence="4">
    <location>
        <begin position="276"/>
        <end position="345"/>
    </location>
</feature>
<comment type="similarity">
    <text evidence="1">Belongs to the UPF0587 family.</text>
</comment>
<dbReference type="InterPro" id="IPR008584">
    <property type="entry name" value="CXXC_Zn-binding_euk"/>
</dbReference>
<dbReference type="AlphaFoldDB" id="A0A194VDZ5"/>
<reference evidence="6" key="1">
    <citation type="submission" date="2014-12" db="EMBL/GenBank/DDBJ databases">
        <title>Genome Sequence of Valsa Canker Pathogens Uncovers a Specific Adaption of Colonization on Woody Bark.</title>
        <authorList>
            <person name="Yin Z."/>
            <person name="Liu H."/>
            <person name="Gao X."/>
            <person name="Li Z."/>
            <person name="Song N."/>
            <person name="Ke X."/>
            <person name="Dai Q."/>
            <person name="Wu Y."/>
            <person name="Sun Y."/>
            <person name="Xu J.-R."/>
            <person name="Kang Z.K."/>
            <person name="Wang L."/>
            <person name="Huang L."/>
        </authorList>
    </citation>
    <scope>NUCLEOTIDE SEQUENCE [LARGE SCALE GENOMIC DNA]</scope>
    <source>
        <strain evidence="6">SXYL134</strain>
    </source>
</reference>
<sequence>MLALSLQAELSGVTNLRPDDTEANPFWYTFKVQCTSCRETHSNWVGVNRFEQNEMSGSRGEANFVWKCKNCKREASASIKAAPSSYEQAEPAKPKNILEFDCRGLEFVEFKPEGEWLAEGLESGSKFTEIDLSDGEWFDYDEKAGEELRFLTDAAHLLSASAPETSGFLMSRRNSLLVENDMPVSDTQRQHVCSCCGHIMIPGQGSKLKFETEKALRVKTKKQSRALSIEKRSSRSGISKVFTCGSCGSYTKLSLPGPGPITRIPRTKKTVQHNTLGATKAQAQAEAQARARGPEPTPSKPASANASSKKRAKNRKAGLQALLDQRQGSTPSSGFGLSLSDFMKK</sequence>
<dbReference type="PANTHER" id="PTHR12857:SF0">
    <property type="entry name" value="CXXC MOTIF CONTAINING ZINC BINDING PROTEIN"/>
    <property type="match status" value="1"/>
</dbReference>
<keyword evidence="3" id="KW-0862">Zinc</keyword>
<dbReference type="GO" id="GO:0008270">
    <property type="term" value="F:zinc ion binding"/>
    <property type="evidence" value="ECO:0007669"/>
    <property type="project" value="TreeGrafter"/>
</dbReference>
<keyword evidence="2" id="KW-0479">Metal-binding</keyword>
<evidence type="ECO:0000256" key="1">
    <source>
        <dbReference type="ARBA" id="ARBA00007818"/>
    </source>
</evidence>
<gene>
    <name evidence="5" type="ORF">VP1G_09231</name>
</gene>
<evidence type="ECO:0000256" key="3">
    <source>
        <dbReference type="ARBA" id="ARBA00022833"/>
    </source>
</evidence>
<dbReference type="OrthoDB" id="10248838at2759"/>
<evidence type="ECO:0000313" key="5">
    <source>
        <dbReference type="EMBL" id="KUI62109.1"/>
    </source>
</evidence>
<dbReference type="Pfam" id="PF05907">
    <property type="entry name" value="CXXC_Zn-b_euk"/>
    <property type="match status" value="1"/>
</dbReference>
<name>A0A194VDZ5_CYTMA</name>